<evidence type="ECO:0000313" key="2">
    <source>
        <dbReference type="EMBL" id="XAN08510.1"/>
    </source>
</evidence>
<keyword evidence="3" id="KW-1185">Reference proteome</keyword>
<organism evidence="2 3">
    <name type="scientific">Ammonicoccus fulvus</name>
    <dbReference type="NCBI Taxonomy" id="3138240"/>
    <lineage>
        <taxon>Bacteria</taxon>
        <taxon>Bacillati</taxon>
        <taxon>Actinomycetota</taxon>
        <taxon>Actinomycetes</taxon>
        <taxon>Propionibacteriales</taxon>
        <taxon>Propionibacteriaceae</taxon>
        <taxon>Ammonicoccus</taxon>
    </lineage>
</organism>
<dbReference type="EMBL" id="CP154795">
    <property type="protein sequence ID" value="XAN08510.1"/>
    <property type="molecule type" value="Genomic_DNA"/>
</dbReference>
<sequence length="173" mass="18757">MTSPIHDWEDRVADLWDRFDSLEPDEGIAAMRSLAAECPATDGRAAFELAGMYDSMGYEAEAGNAYEQALRLGLDEARHAQLAVQYGSTLRNLGRLDEAISILESAPAHESTGTAPRVVLALALHSAGRKDEALRVALEAQIDSLPRYQRSMRNYAAELTKPTASAARAAHST</sequence>
<evidence type="ECO:0000259" key="1">
    <source>
        <dbReference type="Pfam" id="PF12688"/>
    </source>
</evidence>
<reference evidence="2 3" key="1">
    <citation type="submission" date="2024-04" db="EMBL/GenBank/DDBJ databases">
        <title>Isolation of an actinomycete strain from pig manure.</title>
        <authorList>
            <person name="Gong T."/>
            <person name="Yu Z."/>
            <person name="An M."/>
            <person name="Wei C."/>
            <person name="Yang W."/>
            <person name="Liu L."/>
        </authorList>
    </citation>
    <scope>NUCLEOTIDE SEQUENCE [LARGE SCALE GENOMIC DNA]</scope>
    <source>
        <strain evidence="2 3">ZF39</strain>
    </source>
</reference>
<dbReference type="InterPro" id="IPR011990">
    <property type="entry name" value="TPR-like_helical_dom_sf"/>
</dbReference>
<dbReference type="InterPro" id="IPR041656">
    <property type="entry name" value="TPR_5"/>
</dbReference>
<name>A0ABZ3FTL5_9ACTN</name>
<dbReference type="Pfam" id="PF12688">
    <property type="entry name" value="TPR_5"/>
    <property type="match status" value="1"/>
</dbReference>
<accession>A0ABZ3FTL5</accession>
<dbReference type="RefSeq" id="WP_425309968.1">
    <property type="nucleotide sequence ID" value="NZ_CP154795.1"/>
</dbReference>
<feature type="domain" description="Tetratrico peptide repeat group 5" evidence="1">
    <location>
        <begin position="44"/>
        <end position="159"/>
    </location>
</feature>
<protein>
    <submittedName>
        <fullName evidence="2">Tetratricopeptide repeat protein</fullName>
    </submittedName>
</protein>
<dbReference type="SUPFAM" id="SSF48452">
    <property type="entry name" value="TPR-like"/>
    <property type="match status" value="1"/>
</dbReference>
<evidence type="ECO:0000313" key="3">
    <source>
        <dbReference type="Proteomes" id="UP001442841"/>
    </source>
</evidence>
<dbReference type="Gene3D" id="1.25.40.10">
    <property type="entry name" value="Tetratricopeptide repeat domain"/>
    <property type="match status" value="1"/>
</dbReference>
<gene>
    <name evidence="2" type="ORF">AADG42_14765</name>
</gene>
<proteinExistence type="predicted"/>
<dbReference type="Proteomes" id="UP001442841">
    <property type="component" value="Chromosome"/>
</dbReference>